<name>A0ACC0N7I1_RHOML</name>
<protein>
    <submittedName>
        <fullName evidence="1">Uncharacterized protein</fullName>
    </submittedName>
</protein>
<reference evidence="1" key="1">
    <citation type="submission" date="2022-02" db="EMBL/GenBank/DDBJ databases">
        <title>Plant Genome Project.</title>
        <authorList>
            <person name="Zhang R.-G."/>
        </authorList>
    </citation>
    <scope>NUCLEOTIDE SEQUENCE</scope>
    <source>
        <strain evidence="1">AT1</strain>
    </source>
</reference>
<dbReference type="Proteomes" id="UP001062846">
    <property type="component" value="Chromosome 7"/>
</dbReference>
<evidence type="ECO:0000313" key="1">
    <source>
        <dbReference type="EMBL" id="KAI8548607.1"/>
    </source>
</evidence>
<sequence length="74" mass="8977">MIHFMVATLVRQRRQLPGTITREDPHSFLQERVQRKVIYIYQKLINEEKNHELRKGPTQSYSHFSELIDRAELR</sequence>
<organism evidence="1 2">
    <name type="scientific">Rhododendron molle</name>
    <name type="common">Chinese azalea</name>
    <name type="synonym">Azalea mollis</name>
    <dbReference type="NCBI Taxonomy" id="49168"/>
    <lineage>
        <taxon>Eukaryota</taxon>
        <taxon>Viridiplantae</taxon>
        <taxon>Streptophyta</taxon>
        <taxon>Embryophyta</taxon>
        <taxon>Tracheophyta</taxon>
        <taxon>Spermatophyta</taxon>
        <taxon>Magnoliopsida</taxon>
        <taxon>eudicotyledons</taxon>
        <taxon>Gunneridae</taxon>
        <taxon>Pentapetalae</taxon>
        <taxon>asterids</taxon>
        <taxon>Ericales</taxon>
        <taxon>Ericaceae</taxon>
        <taxon>Ericoideae</taxon>
        <taxon>Rhodoreae</taxon>
        <taxon>Rhododendron</taxon>
    </lineage>
</organism>
<comment type="caution">
    <text evidence="1">The sequence shown here is derived from an EMBL/GenBank/DDBJ whole genome shotgun (WGS) entry which is preliminary data.</text>
</comment>
<keyword evidence="2" id="KW-1185">Reference proteome</keyword>
<accession>A0ACC0N7I1</accession>
<evidence type="ECO:0000313" key="2">
    <source>
        <dbReference type="Proteomes" id="UP001062846"/>
    </source>
</evidence>
<gene>
    <name evidence="1" type="ORF">RHMOL_Rhmol07G0286200</name>
</gene>
<proteinExistence type="predicted"/>
<dbReference type="EMBL" id="CM046394">
    <property type="protein sequence ID" value="KAI8548607.1"/>
    <property type="molecule type" value="Genomic_DNA"/>
</dbReference>